<feature type="signal peptide" evidence="2">
    <location>
        <begin position="1"/>
        <end position="23"/>
    </location>
</feature>
<dbReference type="GeneID" id="87889256"/>
<dbReference type="EMBL" id="JAUDZG010000004">
    <property type="protein sequence ID" value="KAK3306015.1"/>
    <property type="molecule type" value="Genomic_DNA"/>
</dbReference>
<name>A0AAJ0GUC8_9PEZI</name>
<dbReference type="PANTHER" id="PTHR35204">
    <property type="entry name" value="YALI0A21131P"/>
    <property type="match status" value="1"/>
</dbReference>
<evidence type="ECO:0000256" key="2">
    <source>
        <dbReference type="SAM" id="SignalP"/>
    </source>
</evidence>
<keyword evidence="4" id="KW-1185">Reference proteome</keyword>
<evidence type="ECO:0000256" key="1">
    <source>
        <dbReference type="SAM" id="MobiDB-lite"/>
    </source>
</evidence>
<feature type="chain" id="PRO_5042536454" evidence="2">
    <location>
        <begin position="24"/>
        <end position="525"/>
    </location>
</feature>
<dbReference type="Proteomes" id="UP001273166">
    <property type="component" value="Unassembled WGS sequence"/>
</dbReference>
<dbReference type="RefSeq" id="XP_062721795.1">
    <property type="nucleotide sequence ID" value="XM_062870427.1"/>
</dbReference>
<evidence type="ECO:0000313" key="4">
    <source>
        <dbReference type="Proteomes" id="UP001273166"/>
    </source>
</evidence>
<accession>A0AAJ0GUC8</accession>
<keyword evidence="2" id="KW-0732">Signal</keyword>
<reference evidence="3" key="2">
    <citation type="submission" date="2023-06" db="EMBL/GenBank/DDBJ databases">
        <authorList>
            <consortium name="Lawrence Berkeley National Laboratory"/>
            <person name="Mondo S.J."/>
            <person name="Hensen N."/>
            <person name="Bonometti L."/>
            <person name="Westerberg I."/>
            <person name="Brannstrom I.O."/>
            <person name="Guillou S."/>
            <person name="Cros-Aarteil S."/>
            <person name="Calhoun S."/>
            <person name="Haridas S."/>
            <person name="Kuo A."/>
            <person name="Pangilinan J."/>
            <person name="Riley R."/>
            <person name="Labutti K."/>
            <person name="Andreopoulos B."/>
            <person name="Lipzen A."/>
            <person name="Chen C."/>
            <person name="Yanf M."/>
            <person name="Daum C."/>
            <person name="Ng V."/>
            <person name="Clum A."/>
            <person name="Steindorff A."/>
            <person name="Ohm R."/>
            <person name="Martin F."/>
            <person name="Silar P."/>
            <person name="Natvig D."/>
            <person name="Lalanne C."/>
            <person name="Gautier V."/>
            <person name="Ament-Velasquez S.L."/>
            <person name="Kruys A."/>
            <person name="Hutchinson M.I."/>
            <person name="Powell A.J."/>
            <person name="Barry K."/>
            <person name="Miller A.N."/>
            <person name="Grigoriev I.V."/>
            <person name="Debuchy R."/>
            <person name="Gladieux P."/>
            <person name="Thoren M.H."/>
            <person name="Johannesson H."/>
        </authorList>
    </citation>
    <scope>NUCLEOTIDE SEQUENCE</scope>
    <source>
        <strain evidence="3">CBS 333.67</strain>
    </source>
</reference>
<feature type="region of interest" description="Disordered" evidence="1">
    <location>
        <begin position="110"/>
        <end position="131"/>
    </location>
</feature>
<reference evidence="3" key="1">
    <citation type="journal article" date="2023" name="Mol. Phylogenet. Evol.">
        <title>Genome-scale phylogeny and comparative genomics of the fungal order Sordariales.</title>
        <authorList>
            <person name="Hensen N."/>
            <person name="Bonometti L."/>
            <person name="Westerberg I."/>
            <person name="Brannstrom I.O."/>
            <person name="Guillou S."/>
            <person name="Cros-Aarteil S."/>
            <person name="Calhoun S."/>
            <person name="Haridas S."/>
            <person name="Kuo A."/>
            <person name="Mondo S."/>
            <person name="Pangilinan J."/>
            <person name="Riley R."/>
            <person name="LaButti K."/>
            <person name="Andreopoulos B."/>
            <person name="Lipzen A."/>
            <person name="Chen C."/>
            <person name="Yan M."/>
            <person name="Daum C."/>
            <person name="Ng V."/>
            <person name="Clum A."/>
            <person name="Steindorff A."/>
            <person name="Ohm R.A."/>
            <person name="Martin F."/>
            <person name="Silar P."/>
            <person name="Natvig D.O."/>
            <person name="Lalanne C."/>
            <person name="Gautier V."/>
            <person name="Ament-Velasquez S.L."/>
            <person name="Kruys A."/>
            <person name="Hutchinson M.I."/>
            <person name="Powell A.J."/>
            <person name="Barry K."/>
            <person name="Miller A.N."/>
            <person name="Grigoriev I.V."/>
            <person name="Debuchy R."/>
            <person name="Gladieux P."/>
            <person name="Hiltunen Thoren M."/>
            <person name="Johannesson H."/>
        </authorList>
    </citation>
    <scope>NUCLEOTIDE SEQUENCE</scope>
    <source>
        <strain evidence="3">CBS 333.67</strain>
    </source>
</reference>
<dbReference type="AlphaFoldDB" id="A0AAJ0GUC8"/>
<dbReference type="InterPro" id="IPR038921">
    <property type="entry name" value="YOR389W-like"/>
</dbReference>
<comment type="caution">
    <text evidence="3">The sequence shown here is derived from an EMBL/GenBank/DDBJ whole genome shotgun (WGS) entry which is preliminary data.</text>
</comment>
<gene>
    <name evidence="3" type="ORF">B0T15DRAFT_556643</name>
</gene>
<proteinExistence type="predicted"/>
<dbReference type="PANTHER" id="PTHR35204:SF1">
    <property type="entry name" value="ENTEROTOXIN"/>
    <property type="match status" value="1"/>
</dbReference>
<evidence type="ECO:0000313" key="3">
    <source>
        <dbReference type="EMBL" id="KAK3306015.1"/>
    </source>
</evidence>
<organism evidence="3 4">
    <name type="scientific">Chaetomium strumarium</name>
    <dbReference type="NCBI Taxonomy" id="1170767"/>
    <lineage>
        <taxon>Eukaryota</taxon>
        <taxon>Fungi</taxon>
        <taxon>Dikarya</taxon>
        <taxon>Ascomycota</taxon>
        <taxon>Pezizomycotina</taxon>
        <taxon>Sordariomycetes</taxon>
        <taxon>Sordariomycetidae</taxon>
        <taxon>Sordariales</taxon>
        <taxon>Chaetomiaceae</taxon>
        <taxon>Chaetomium</taxon>
    </lineage>
</organism>
<protein>
    <submittedName>
        <fullName evidence="3">Uncharacterized protein</fullName>
    </submittedName>
</protein>
<sequence length="525" mass="58227">MAPAASLLVACLAAAAYLPSAASLPPTDNESTNFGPSEAAARQNAFSIFNAIHSAMRQWGSSLHHNGMSLFLATVPAGVALYHGDSAPDPPPGPEWLAFEIEHAELFAHPRYERPPPPRHRTPPPPGARQHPLRLVHIEESQSPDPQPGHGYGYLHLYRTTAPLHLLYLDGTSAGKTATMGTLDTQDLLLRLNRSAPAEDDAGRARALCDDVVVPWGLHGLVRMEAGFEIIKCAGFLDGLEMISAQRRPVHRVLGQGEDNNNKGDRTRVERFEFIRAVAQRYRGIGAGRVVVDWSSMVSGLFYEVDLGEVDDDMPRLVGLTDEELRGIRGRVEEVVGARKGREGKAVVDWQGVVDLVVGRYADRIRDMAEAVGSLEEMQGEVDSLLNTYIDYAVEDEGYRESARRCAKHYTWSAVPGTQEDKLILTAIETVMLDICSTLFEVRRVVVEDPAEHRDALRQAREAVQGLMGRLRWTRWKECVGCGHNEVCFVPMWPFGDAPSHERPNCRNASTLEDGWRDNSYWHAF</sequence>